<gene>
    <name evidence="3" type="ORF">GCM10007927_16460</name>
</gene>
<dbReference type="CDD" id="cd04765">
    <property type="entry name" value="HTH_MlrA-like_sg2"/>
    <property type="match status" value="1"/>
</dbReference>
<dbReference type="Gene3D" id="1.10.1660.10">
    <property type="match status" value="1"/>
</dbReference>
<feature type="compositionally biased region" description="Polar residues" evidence="1">
    <location>
        <begin position="278"/>
        <end position="287"/>
    </location>
</feature>
<evidence type="ECO:0000313" key="3">
    <source>
        <dbReference type="EMBL" id="GLQ26843.1"/>
    </source>
</evidence>
<evidence type="ECO:0000313" key="4">
    <source>
        <dbReference type="Proteomes" id="UP001161388"/>
    </source>
</evidence>
<feature type="compositionally biased region" description="Low complexity" evidence="1">
    <location>
        <begin position="430"/>
        <end position="439"/>
    </location>
</feature>
<feature type="compositionally biased region" description="Acidic residues" evidence="1">
    <location>
        <begin position="394"/>
        <end position="404"/>
    </location>
</feature>
<protein>
    <recommendedName>
        <fullName evidence="2">HTH merR-type domain-containing protein</fullName>
    </recommendedName>
</protein>
<dbReference type="InterPro" id="IPR000551">
    <property type="entry name" value="MerR-type_HTH_dom"/>
</dbReference>
<dbReference type="RefSeq" id="WP_284372379.1">
    <property type="nucleotide sequence ID" value="NZ_BSNL01000001.1"/>
</dbReference>
<feature type="compositionally biased region" description="Pro residues" evidence="1">
    <location>
        <begin position="319"/>
        <end position="342"/>
    </location>
</feature>
<dbReference type="Proteomes" id="UP001161388">
    <property type="component" value="Unassembled WGS sequence"/>
</dbReference>
<dbReference type="InterPro" id="IPR009061">
    <property type="entry name" value="DNA-bd_dom_put_sf"/>
</dbReference>
<dbReference type="SUPFAM" id="SSF46955">
    <property type="entry name" value="Putative DNA-binding domain"/>
    <property type="match status" value="1"/>
</dbReference>
<organism evidence="3 4">
    <name type="scientific">Sulfitobacter pacificus</name>
    <dbReference type="NCBI Taxonomy" id="1499314"/>
    <lineage>
        <taxon>Bacteria</taxon>
        <taxon>Pseudomonadati</taxon>
        <taxon>Pseudomonadota</taxon>
        <taxon>Alphaproteobacteria</taxon>
        <taxon>Rhodobacterales</taxon>
        <taxon>Roseobacteraceae</taxon>
        <taxon>Sulfitobacter</taxon>
    </lineage>
</organism>
<evidence type="ECO:0000256" key="1">
    <source>
        <dbReference type="SAM" id="MobiDB-lite"/>
    </source>
</evidence>
<feature type="compositionally biased region" description="Acidic residues" evidence="1">
    <location>
        <begin position="440"/>
        <end position="449"/>
    </location>
</feature>
<feature type="domain" description="HTH merR-type" evidence="2">
    <location>
        <begin position="10"/>
        <end position="78"/>
    </location>
</feature>
<comment type="caution">
    <text evidence="3">The sequence shown here is derived from an EMBL/GenBank/DDBJ whole genome shotgun (WGS) entry which is preliminary data.</text>
</comment>
<feature type="region of interest" description="Disordered" evidence="1">
    <location>
        <begin position="155"/>
        <end position="470"/>
    </location>
</feature>
<dbReference type="SMART" id="SM00422">
    <property type="entry name" value="HTH_MERR"/>
    <property type="match status" value="1"/>
</dbReference>
<proteinExistence type="predicted"/>
<feature type="compositionally biased region" description="Low complexity" evidence="1">
    <location>
        <begin position="206"/>
        <end position="224"/>
    </location>
</feature>
<dbReference type="EMBL" id="BSNL01000001">
    <property type="protein sequence ID" value="GLQ26843.1"/>
    <property type="molecule type" value="Genomic_DNA"/>
</dbReference>
<name>A0ABQ5VII8_9RHOB</name>
<keyword evidence="4" id="KW-1185">Reference proteome</keyword>
<accession>A0ABQ5VII8</accession>
<reference evidence="3" key="1">
    <citation type="journal article" date="2014" name="Int. J. Syst. Evol. Microbiol.">
        <title>Complete genome of a new Firmicutes species belonging to the dominant human colonic microbiota ('Ruminococcus bicirculans') reveals two chromosomes and a selective capacity to utilize plant glucans.</title>
        <authorList>
            <consortium name="NISC Comparative Sequencing Program"/>
            <person name="Wegmann U."/>
            <person name="Louis P."/>
            <person name="Goesmann A."/>
            <person name="Henrissat B."/>
            <person name="Duncan S.H."/>
            <person name="Flint H.J."/>
        </authorList>
    </citation>
    <scope>NUCLEOTIDE SEQUENCE</scope>
    <source>
        <strain evidence="3">NBRC 109915</strain>
    </source>
</reference>
<reference evidence="3" key="2">
    <citation type="submission" date="2023-01" db="EMBL/GenBank/DDBJ databases">
        <title>Draft genome sequence of Sulfitobacter pacificus strain NBRC 109915.</title>
        <authorList>
            <person name="Sun Q."/>
            <person name="Mori K."/>
        </authorList>
    </citation>
    <scope>NUCLEOTIDE SEQUENCE</scope>
    <source>
        <strain evidence="3">NBRC 109915</strain>
    </source>
</reference>
<dbReference type="Pfam" id="PF13411">
    <property type="entry name" value="MerR_1"/>
    <property type="match status" value="1"/>
</dbReference>
<evidence type="ECO:0000259" key="2">
    <source>
        <dbReference type="PROSITE" id="PS50937"/>
    </source>
</evidence>
<sequence length="535" mass="56108">MPKSADAFRTISEVAQWLGIQAHVLRFWESKFTQVRPVKRAGGRRYYRPNDMLLLGGIRQLLHEDGLTIKGVQKILREEGMTHVASLSQPLDELTQSLLEETPASPFVDVPAAAQEETGVVLSFDQKQAQPKGDAPDAPAPTEVSVNIDEKADAQGDAITDPGPAAEVVTEPSQMVDEETAKSTAPEAPPVPASDPDPIATETADSDAPIAAPEPAEADPTPTDIEPVFTGQDVTPSLAAAQPDQTSDAASAEDASLTVDAAPTEPALSETASEAPACTSQEAAQSKTVEEPAPQEQTPAVETAAQDVPATAPEETPEPPEPFDPTPVNPNIPIAEPAPIPRPKPDFEKTPLVSDEPENTAPVQATSDADPVESPAPAPVEEPTAVDAPRTEPDTDQPEGEAAGEDGASANLPAFLRRPMADQPATTLDNPPAETAETNEAAEEIEPPVEETPPVESTLPPAPKPRIIDLPSLTPEHDIAATPAILTAAFRSRQINTAQARKLAPLLEKLTVLRDSMAATRSGATQTGAPTPSND</sequence>
<dbReference type="PROSITE" id="PS50937">
    <property type="entry name" value="HTH_MERR_2"/>
    <property type="match status" value="1"/>
</dbReference>